<feature type="transmembrane region" description="Helical" evidence="8">
    <location>
        <begin position="430"/>
        <end position="451"/>
    </location>
</feature>
<feature type="transmembrane region" description="Helical" evidence="8">
    <location>
        <begin position="190"/>
        <end position="213"/>
    </location>
</feature>
<gene>
    <name evidence="10" type="ORF">D6D15_03397</name>
</gene>
<keyword evidence="5 8" id="KW-1133">Transmembrane helix</keyword>
<dbReference type="FunFam" id="1.20.1250.20:FF:000061">
    <property type="entry name" value="MFS sugar transporter"/>
    <property type="match status" value="1"/>
</dbReference>
<keyword evidence="3" id="KW-0813">Transport</keyword>
<evidence type="ECO:0000313" key="11">
    <source>
        <dbReference type="Proteomes" id="UP000304928"/>
    </source>
</evidence>
<feature type="transmembrane region" description="Helical" evidence="8">
    <location>
        <begin position="402"/>
        <end position="424"/>
    </location>
</feature>
<dbReference type="SUPFAM" id="SSF103473">
    <property type="entry name" value="MFS general substrate transporter"/>
    <property type="match status" value="1"/>
</dbReference>
<evidence type="ECO:0000256" key="7">
    <source>
        <dbReference type="SAM" id="MobiDB-lite"/>
    </source>
</evidence>
<evidence type="ECO:0000256" key="8">
    <source>
        <dbReference type="SAM" id="Phobius"/>
    </source>
</evidence>
<sequence length="549" mass="60312">MSMFGKKYYGLTGTKLNIAVGVIAGLDFLLFGYDQGVMGGLLTLKSFVGTFPEIDTQHPPRGQTASYVSTVQGISIASYNLGCFVGALMTIWIGDWLGRRKTIFLGSAIMVIGATLQTSAFSLGHLIAGRVITGVGNGMNTSTVPSWQSECSKSHRRGQMVMIEGALITGGVCMSYWIDFGFSFLEPSTVSWRFPIALQILFALIILMFIMGLPESPRWLIMKGQEDEALNVLCALNDKNSEDPYIVSEFAAIKDSAMIMQQGGFRDLFTMDEDRNFHRVVLAYALTLSRITPHRFTRPALAFRASSRILAAANGTEYFLASWIAVFTIEKFGRRQLMLFGAAGQAASMAILAGTTSRTSSGLGITAAVFLFVFNTFFAIGWLGMTWLYPAEIVPLRIRAPANALATSANWIFNFMVVMITPVAFETIGYQTYIIFAVINAFIVPCVYFFYPETRLRSLEEMDEIFRNTTSIFNVVSVARDTPNRYGKNGELLINYMDTEAAAGARRRSSLVEPKYGHHSKGGKGDGEQVERLENGYGSSSAASGNEKV</sequence>
<comment type="subcellular location">
    <subcellularLocation>
        <location evidence="1">Membrane</location>
        <topology evidence="1">Multi-pass membrane protein</topology>
    </subcellularLocation>
</comment>
<evidence type="ECO:0000313" key="10">
    <source>
        <dbReference type="EMBL" id="THW92089.1"/>
    </source>
</evidence>
<dbReference type="PANTHER" id="PTHR48022:SF68">
    <property type="entry name" value="MAJOR FACILITATOR SUPERFAMILY (MFS) PROFILE DOMAIN-CONTAINING PROTEIN-RELATED"/>
    <property type="match status" value="1"/>
</dbReference>
<keyword evidence="4 8" id="KW-0812">Transmembrane</keyword>
<protein>
    <submittedName>
        <fullName evidence="10">General substrate transporter</fullName>
    </submittedName>
</protein>
<evidence type="ECO:0000256" key="3">
    <source>
        <dbReference type="ARBA" id="ARBA00022448"/>
    </source>
</evidence>
<feature type="compositionally biased region" description="Basic and acidic residues" evidence="7">
    <location>
        <begin position="523"/>
        <end position="534"/>
    </location>
</feature>
<dbReference type="Gene3D" id="1.20.1250.20">
    <property type="entry name" value="MFS general substrate transporter like domains"/>
    <property type="match status" value="1"/>
</dbReference>
<reference evidence="10 11" key="1">
    <citation type="submission" date="2018-10" db="EMBL/GenBank/DDBJ databases">
        <title>Fifty Aureobasidium pullulans genomes reveal a recombining polyextremotolerant generalist.</title>
        <authorList>
            <person name="Gostincar C."/>
            <person name="Turk M."/>
            <person name="Zajc J."/>
            <person name="Gunde-Cimerman N."/>
        </authorList>
    </citation>
    <scope>NUCLEOTIDE SEQUENCE [LARGE SCALE GENOMIC DNA]</scope>
    <source>
        <strain evidence="10 11">EXF-10507</strain>
    </source>
</reference>
<accession>A0A4S9BGF8</accession>
<feature type="transmembrane region" description="Helical" evidence="8">
    <location>
        <begin position="12"/>
        <end position="33"/>
    </location>
</feature>
<feature type="transmembrane region" description="Helical" evidence="8">
    <location>
        <begin position="337"/>
        <end position="355"/>
    </location>
</feature>
<dbReference type="EMBL" id="QZAR01000041">
    <property type="protein sequence ID" value="THW92089.1"/>
    <property type="molecule type" value="Genomic_DNA"/>
</dbReference>
<dbReference type="InterPro" id="IPR050360">
    <property type="entry name" value="MFS_Sugar_Transporters"/>
</dbReference>
<evidence type="ECO:0000259" key="9">
    <source>
        <dbReference type="PROSITE" id="PS50850"/>
    </source>
</evidence>
<dbReference type="Proteomes" id="UP000304928">
    <property type="component" value="Unassembled WGS sequence"/>
</dbReference>
<dbReference type="PROSITE" id="PS50850">
    <property type="entry name" value="MFS"/>
    <property type="match status" value="1"/>
</dbReference>
<dbReference type="PRINTS" id="PR00171">
    <property type="entry name" value="SUGRTRNSPORT"/>
</dbReference>
<dbReference type="GO" id="GO:0016020">
    <property type="term" value="C:membrane"/>
    <property type="evidence" value="ECO:0007669"/>
    <property type="project" value="UniProtKB-SubCell"/>
</dbReference>
<name>A0A4S9BGF8_AURPU</name>
<feature type="transmembrane region" description="Helical" evidence="8">
    <location>
        <begin position="161"/>
        <end position="178"/>
    </location>
</feature>
<organism evidence="10 11">
    <name type="scientific">Aureobasidium pullulans</name>
    <name type="common">Black yeast</name>
    <name type="synonym">Pullularia pullulans</name>
    <dbReference type="NCBI Taxonomy" id="5580"/>
    <lineage>
        <taxon>Eukaryota</taxon>
        <taxon>Fungi</taxon>
        <taxon>Dikarya</taxon>
        <taxon>Ascomycota</taxon>
        <taxon>Pezizomycotina</taxon>
        <taxon>Dothideomycetes</taxon>
        <taxon>Dothideomycetidae</taxon>
        <taxon>Dothideales</taxon>
        <taxon>Saccotheciaceae</taxon>
        <taxon>Aureobasidium</taxon>
    </lineage>
</organism>
<evidence type="ECO:0000256" key="2">
    <source>
        <dbReference type="ARBA" id="ARBA00010992"/>
    </source>
</evidence>
<dbReference type="InterPro" id="IPR005828">
    <property type="entry name" value="MFS_sugar_transport-like"/>
</dbReference>
<dbReference type="AlphaFoldDB" id="A0A4S9BGF8"/>
<dbReference type="InterPro" id="IPR020846">
    <property type="entry name" value="MFS_dom"/>
</dbReference>
<dbReference type="InterPro" id="IPR005829">
    <property type="entry name" value="Sugar_transporter_CS"/>
</dbReference>
<evidence type="ECO:0000256" key="5">
    <source>
        <dbReference type="ARBA" id="ARBA00022989"/>
    </source>
</evidence>
<evidence type="ECO:0000256" key="4">
    <source>
        <dbReference type="ARBA" id="ARBA00022692"/>
    </source>
</evidence>
<feature type="transmembrane region" description="Helical" evidence="8">
    <location>
        <begin position="367"/>
        <end position="390"/>
    </location>
</feature>
<evidence type="ECO:0000256" key="1">
    <source>
        <dbReference type="ARBA" id="ARBA00004141"/>
    </source>
</evidence>
<comment type="similarity">
    <text evidence="2">Belongs to the major facilitator superfamily. Sugar transporter (TC 2.A.1.1) family.</text>
</comment>
<dbReference type="InterPro" id="IPR003663">
    <property type="entry name" value="Sugar/inositol_transpt"/>
</dbReference>
<dbReference type="PANTHER" id="PTHR48022">
    <property type="entry name" value="PLASTIDIC GLUCOSE TRANSPORTER 4"/>
    <property type="match status" value="1"/>
</dbReference>
<feature type="domain" description="Major facilitator superfamily (MFS) profile" evidence="9">
    <location>
        <begin position="20"/>
        <end position="455"/>
    </location>
</feature>
<feature type="compositionally biased region" description="Low complexity" evidence="7">
    <location>
        <begin position="538"/>
        <end position="549"/>
    </location>
</feature>
<dbReference type="InterPro" id="IPR036259">
    <property type="entry name" value="MFS_trans_sf"/>
</dbReference>
<feature type="transmembrane region" description="Helical" evidence="8">
    <location>
        <begin position="76"/>
        <end position="97"/>
    </location>
</feature>
<dbReference type="Pfam" id="PF00083">
    <property type="entry name" value="Sugar_tr"/>
    <property type="match status" value="1"/>
</dbReference>
<dbReference type="GO" id="GO:0005351">
    <property type="term" value="F:carbohydrate:proton symporter activity"/>
    <property type="evidence" value="ECO:0007669"/>
    <property type="project" value="TreeGrafter"/>
</dbReference>
<dbReference type="PROSITE" id="PS00216">
    <property type="entry name" value="SUGAR_TRANSPORT_1"/>
    <property type="match status" value="1"/>
</dbReference>
<feature type="region of interest" description="Disordered" evidence="7">
    <location>
        <begin position="507"/>
        <end position="549"/>
    </location>
</feature>
<proteinExistence type="inferred from homology"/>
<evidence type="ECO:0000256" key="6">
    <source>
        <dbReference type="ARBA" id="ARBA00023136"/>
    </source>
</evidence>
<comment type="caution">
    <text evidence="10">The sequence shown here is derived from an EMBL/GenBank/DDBJ whole genome shotgun (WGS) entry which is preliminary data.</text>
</comment>
<keyword evidence="6 8" id="KW-0472">Membrane</keyword>